<protein>
    <submittedName>
        <fullName evidence="6">2,5-diketo-D-gluconate reductase B</fullName>
        <ecNumber evidence="6">1.1.1.346</ecNumber>
    </submittedName>
</protein>
<evidence type="ECO:0000256" key="4">
    <source>
        <dbReference type="SAM" id="MobiDB-lite"/>
    </source>
</evidence>
<dbReference type="GO" id="GO:0016616">
    <property type="term" value="F:oxidoreductase activity, acting on the CH-OH group of donors, NAD or NADP as acceptor"/>
    <property type="evidence" value="ECO:0007669"/>
    <property type="project" value="UniProtKB-ARBA"/>
</dbReference>
<name>A0A5Q0UGJ6_9ARCH</name>
<comment type="similarity">
    <text evidence="1">Belongs to the aldo/keto reductase family.</text>
</comment>
<gene>
    <name evidence="6" type="primary">dkgB</name>
    <name evidence="6" type="ORF">LC1Nh_0607</name>
</gene>
<dbReference type="Pfam" id="PF00248">
    <property type="entry name" value="Aldo_ket_red"/>
    <property type="match status" value="1"/>
</dbReference>
<evidence type="ECO:0000256" key="1">
    <source>
        <dbReference type="ARBA" id="ARBA00007905"/>
    </source>
</evidence>
<dbReference type="PROSITE" id="PS00062">
    <property type="entry name" value="ALDOKETO_REDUCTASE_2"/>
    <property type="match status" value="1"/>
</dbReference>
<keyword evidence="7" id="KW-1185">Reference proteome</keyword>
<dbReference type="EMBL" id="CP040089">
    <property type="protein sequence ID" value="QGA80501.1"/>
    <property type="molecule type" value="Genomic_DNA"/>
</dbReference>
<dbReference type="EC" id="1.1.1.346" evidence="6"/>
<dbReference type="PRINTS" id="PR00069">
    <property type="entry name" value="ALDKETRDTASE"/>
</dbReference>
<sequence>MSSIPKLGLGTWQNTESDECAKSVQTALEIGYKHIDTAQVYENEEHVGKGIKEADIDRDDFFLASKVWIDQLSEENVVPSMEESLEKLGVDKVDLMYIHWPSGDYQPEETLEAMQELVEKGMAKNIGVSNFTPEQVDEAMGIAGEDIIANQVEMHPLLQQEELLEKCREHDITLVAYSPLARGKVFDIPELNEIADKHGVSEAQVSLAWLMQKDGVVAIPKASSEEHIRDNHEAQDLELDEEDVEKIESIDREEREVDPGFAPW</sequence>
<reference evidence="7" key="1">
    <citation type="submission" date="2019-05" db="EMBL/GenBank/DDBJ databases">
        <title>Candidatus Nanohalobium constans, a novel model system to study the DPANN nano-sized archaea: genomic and physiological characterization of a nanoarchaeon co-cultured with its chitinotrophic host.</title>
        <authorList>
            <person name="La Cono V."/>
            <person name="Arcadi E."/>
            <person name="Crisafi F."/>
            <person name="Denaro R."/>
            <person name="La Spada G."/>
            <person name="Messina E."/>
            <person name="Smedile F."/>
            <person name="Toshchakov S.V."/>
            <person name="Shevchenko M.A."/>
            <person name="Golyshin P.N."/>
            <person name="Golyshina O.V."/>
            <person name="Ferrer M."/>
            <person name="Rohde M."/>
            <person name="Mushegian A."/>
            <person name="Sorokin D.Y."/>
            <person name="Giuliano L."/>
            <person name="Yakimov M.M."/>
        </authorList>
    </citation>
    <scope>NUCLEOTIDE SEQUENCE [LARGE SCALE GENOMIC DNA]</scope>
    <source>
        <strain evidence="7">LC1Nh</strain>
    </source>
</reference>
<organism evidence="6 7">
    <name type="scientific">Candidatus Nanohalobium constans</name>
    <dbReference type="NCBI Taxonomy" id="2565781"/>
    <lineage>
        <taxon>Archaea</taxon>
        <taxon>Candidatus Nanohalarchaeota</taxon>
        <taxon>Candidatus Nanohalobia</taxon>
        <taxon>Candidatus Nanohalobiales</taxon>
        <taxon>Candidatus Nanohalobiaceae</taxon>
        <taxon>Candidatus Nanohalobium</taxon>
    </lineage>
</organism>
<dbReference type="AlphaFoldDB" id="A0A5Q0UGJ6"/>
<dbReference type="InterPro" id="IPR018170">
    <property type="entry name" value="Aldo/ket_reductase_CS"/>
</dbReference>
<dbReference type="PIRSF" id="PIRSF000097">
    <property type="entry name" value="AKR"/>
    <property type="match status" value="1"/>
</dbReference>
<dbReference type="KEGG" id="ncon:LC1Nh_0607"/>
<dbReference type="SUPFAM" id="SSF51430">
    <property type="entry name" value="NAD(P)-linked oxidoreductase"/>
    <property type="match status" value="1"/>
</dbReference>
<keyword evidence="3 6" id="KW-0560">Oxidoreductase</keyword>
<dbReference type="PANTHER" id="PTHR43827">
    <property type="entry name" value="2,5-DIKETO-D-GLUCONIC ACID REDUCTASE"/>
    <property type="match status" value="1"/>
</dbReference>
<dbReference type="PANTHER" id="PTHR43827:SF3">
    <property type="entry name" value="NADP-DEPENDENT OXIDOREDUCTASE DOMAIN-CONTAINING PROTEIN"/>
    <property type="match status" value="1"/>
</dbReference>
<dbReference type="InterPro" id="IPR020471">
    <property type="entry name" value="AKR"/>
</dbReference>
<feature type="region of interest" description="Disordered" evidence="4">
    <location>
        <begin position="224"/>
        <end position="243"/>
    </location>
</feature>
<dbReference type="Gene3D" id="3.20.20.100">
    <property type="entry name" value="NADP-dependent oxidoreductase domain"/>
    <property type="match status" value="1"/>
</dbReference>
<evidence type="ECO:0000313" key="7">
    <source>
        <dbReference type="Proteomes" id="UP000377803"/>
    </source>
</evidence>
<evidence type="ECO:0000256" key="3">
    <source>
        <dbReference type="ARBA" id="ARBA00023002"/>
    </source>
</evidence>
<evidence type="ECO:0000256" key="2">
    <source>
        <dbReference type="ARBA" id="ARBA00022857"/>
    </source>
</evidence>
<evidence type="ECO:0000313" key="6">
    <source>
        <dbReference type="EMBL" id="QGA80501.1"/>
    </source>
</evidence>
<dbReference type="FunFam" id="3.20.20.100:FF:000002">
    <property type="entry name" value="2,5-diketo-D-gluconic acid reductase A"/>
    <property type="match status" value="1"/>
</dbReference>
<dbReference type="Proteomes" id="UP000377803">
    <property type="component" value="Chromosome"/>
</dbReference>
<accession>A0A5Q0UGJ6</accession>
<evidence type="ECO:0000259" key="5">
    <source>
        <dbReference type="Pfam" id="PF00248"/>
    </source>
</evidence>
<proteinExistence type="inferred from homology"/>
<feature type="domain" description="NADP-dependent oxidoreductase" evidence="5">
    <location>
        <begin position="6"/>
        <end position="251"/>
    </location>
</feature>
<feature type="compositionally biased region" description="Basic and acidic residues" evidence="4">
    <location>
        <begin position="224"/>
        <end position="235"/>
    </location>
</feature>
<dbReference type="InterPro" id="IPR036812">
    <property type="entry name" value="NAD(P)_OxRdtase_dom_sf"/>
</dbReference>
<dbReference type="InterPro" id="IPR023210">
    <property type="entry name" value="NADP_OxRdtase_dom"/>
</dbReference>
<keyword evidence="2" id="KW-0521">NADP</keyword>